<comment type="caution">
    <text evidence="1">The sequence shown here is derived from an EMBL/GenBank/DDBJ whole genome shotgun (WGS) entry which is preliminary data.</text>
</comment>
<sequence length="70" mass="7586">MIFDIADGIIGIFDTSTHGFIGIAKAIIKCVDTLPVIKNNYVPDDLLASKASRLLLYYLSAPTLKICKAT</sequence>
<name>A0AAN7YVJ1_9PEZI</name>
<reference evidence="1 2" key="1">
    <citation type="submission" date="2023-10" db="EMBL/GenBank/DDBJ databases">
        <title>Draft genome sequence of Xylaria bambusicola isolate GMP-LS, the root and basal stem rot pathogen of sugarcane in Indonesia.</title>
        <authorList>
            <person name="Selvaraj P."/>
            <person name="Muralishankar V."/>
            <person name="Muruganantham S."/>
            <person name="Sp S."/>
            <person name="Haryani S."/>
            <person name="Lau K.J.X."/>
            <person name="Naqvi N.I."/>
        </authorList>
    </citation>
    <scope>NUCLEOTIDE SEQUENCE [LARGE SCALE GENOMIC DNA]</scope>
    <source>
        <strain evidence="1">GMP-LS</strain>
    </source>
</reference>
<accession>A0AAN7YVJ1</accession>
<proteinExistence type="predicted"/>
<protein>
    <submittedName>
        <fullName evidence="1">Uncharacterized protein</fullName>
    </submittedName>
</protein>
<dbReference type="AlphaFoldDB" id="A0AAN7YVJ1"/>
<evidence type="ECO:0000313" key="2">
    <source>
        <dbReference type="Proteomes" id="UP001305414"/>
    </source>
</evidence>
<keyword evidence="2" id="KW-1185">Reference proteome</keyword>
<organism evidence="1 2">
    <name type="scientific">Xylaria bambusicola</name>
    <dbReference type="NCBI Taxonomy" id="326684"/>
    <lineage>
        <taxon>Eukaryota</taxon>
        <taxon>Fungi</taxon>
        <taxon>Dikarya</taxon>
        <taxon>Ascomycota</taxon>
        <taxon>Pezizomycotina</taxon>
        <taxon>Sordariomycetes</taxon>
        <taxon>Xylariomycetidae</taxon>
        <taxon>Xylariales</taxon>
        <taxon>Xylariaceae</taxon>
        <taxon>Xylaria</taxon>
    </lineage>
</organism>
<dbReference type="EMBL" id="JAWHQM010000004">
    <property type="protein sequence ID" value="KAK5626630.1"/>
    <property type="molecule type" value="Genomic_DNA"/>
</dbReference>
<dbReference type="Proteomes" id="UP001305414">
    <property type="component" value="Unassembled WGS sequence"/>
</dbReference>
<evidence type="ECO:0000313" key="1">
    <source>
        <dbReference type="EMBL" id="KAK5626630.1"/>
    </source>
</evidence>
<gene>
    <name evidence="1" type="ORF">RRF57_002345</name>
</gene>